<name>A0ABT3HPK1_9FLAO</name>
<reference evidence="1" key="1">
    <citation type="submission" date="2022-10" db="EMBL/GenBank/DDBJ databases">
        <title>Chryseobacterium babae sp. nov. isolated from the gut of the beetle Oryctes rhinoceros, and Chryseobacterium kimseyorum sp. nov., isolated from a stick insect rearing cage.</title>
        <authorList>
            <person name="Shelomi M."/>
            <person name="Han C.-J."/>
            <person name="Chen W.-M."/>
            <person name="Chen H.-K."/>
            <person name="Liaw S.-J."/>
            <person name="Muhle E."/>
            <person name="Clermont D."/>
        </authorList>
    </citation>
    <scope>NUCLEOTIDE SEQUENCE</scope>
    <source>
        <strain evidence="1">WLa1L2M3</strain>
    </source>
</reference>
<gene>
    <name evidence="1" type="ORF">OH806_10570</name>
</gene>
<sequence>MQFYQLTKENKNTSPNIISAKYGLKTSPSLKNTSKNIKKNMMKLIKLILLFFIVLSCNSQKKFQIIYLNDNYRISYIADRNRNVIKKLDSSYSLNYQPETLGYFSIFSIQGEEGWTAIDINEKKLFKVYNTEIGTPSPDDIIENRIRIVDSKDKIGFGDKKGNIVIQPQFEMASSFHNGKAMIAEKCEKIPWETLQKNHGDCEHYSIVCKKHGYINKKGEILKFGDYTFEQIQKEIGWKNP</sequence>
<protein>
    <submittedName>
        <fullName evidence="1">WG repeat-containing protein</fullName>
    </submittedName>
</protein>
<organism evidence="1 2">
    <name type="scientific">Chryseobacterium oryctis</name>
    <dbReference type="NCBI Taxonomy" id="2952618"/>
    <lineage>
        <taxon>Bacteria</taxon>
        <taxon>Pseudomonadati</taxon>
        <taxon>Bacteroidota</taxon>
        <taxon>Flavobacteriia</taxon>
        <taxon>Flavobacteriales</taxon>
        <taxon>Weeksellaceae</taxon>
        <taxon>Chryseobacterium group</taxon>
        <taxon>Chryseobacterium</taxon>
    </lineage>
</organism>
<proteinExistence type="predicted"/>
<evidence type="ECO:0000313" key="2">
    <source>
        <dbReference type="Proteomes" id="UP001163719"/>
    </source>
</evidence>
<evidence type="ECO:0000313" key="1">
    <source>
        <dbReference type="EMBL" id="MCW3161706.1"/>
    </source>
</evidence>
<dbReference type="Proteomes" id="UP001163719">
    <property type="component" value="Unassembled WGS sequence"/>
</dbReference>
<dbReference type="RefSeq" id="WP_264743649.1">
    <property type="nucleotide sequence ID" value="NZ_JAPDHV010000004.1"/>
</dbReference>
<dbReference type="InterPro" id="IPR032774">
    <property type="entry name" value="WG_beta_rep"/>
</dbReference>
<keyword evidence="2" id="KW-1185">Reference proteome</keyword>
<dbReference type="EMBL" id="JAPDHV010000004">
    <property type="protein sequence ID" value="MCW3161706.1"/>
    <property type="molecule type" value="Genomic_DNA"/>
</dbReference>
<dbReference type="Pfam" id="PF14903">
    <property type="entry name" value="WG_beta_rep"/>
    <property type="match status" value="1"/>
</dbReference>
<accession>A0ABT3HPK1</accession>
<comment type="caution">
    <text evidence="1">The sequence shown here is derived from an EMBL/GenBank/DDBJ whole genome shotgun (WGS) entry which is preliminary data.</text>
</comment>